<dbReference type="Proteomes" id="UP000299102">
    <property type="component" value="Unassembled WGS sequence"/>
</dbReference>
<reference evidence="1 2" key="1">
    <citation type="journal article" date="2019" name="Commun. Biol.">
        <title>The bagworm genome reveals a unique fibroin gene that provides high tensile strength.</title>
        <authorList>
            <person name="Kono N."/>
            <person name="Nakamura H."/>
            <person name="Ohtoshi R."/>
            <person name="Tomita M."/>
            <person name="Numata K."/>
            <person name="Arakawa K."/>
        </authorList>
    </citation>
    <scope>NUCLEOTIDE SEQUENCE [LARGE SCALE GENOMIC DNA]</scope>
</reference>
<accession>A0A4C1YXT0</accession>
<name>A0A4C1YXT0_EUMVA</name>
<gene>
    <name evidence="1" type="ORF">EVAR_67892_1</name>
</gene>
<dbReference type="AlphaFoldDB" id="A0A4C1YXT0"/>
<evidence type="ECO:0000313" key="1">
    <source>
        <dbReference type="EMBL" id="GBP79217.1"/>
    </source>
</evidence>
<comment type="caution">
    <text evidence="1">The sequence shown here is derived from an EMBL/GenBank/DDBJ whole genome shotgun (WGS) entry which is preliminary data.</text>
</comment>
<protein>
    <submittedName>
        <fullName evidence="1">Uncharacterized protein</fullName>
    </submittedName>
</protein>
<proteinExistence type="predicted"/>
<organism evidence="1 2">
    <name type="scientific">Eumeta variegata</name>
    <name type="common">Bagworm moth</name>
    <name type="synonym">Eumeta japonica</name>
    <dbReference type="NCBI Taxonomy" id="151549"/>
    <lineage>
        <taxon>Eukaryota</taxon>
        <taxon>Metazoa</taxon>
        <taxon>Ecdysozoa</taxon>
        <taxon>Arthropoda</taxon>
        <taxon>Hexapoda</taxon>
        <taxon>Insecta</taxon>
        <taxon>Pterygota</taxon>
        <taxon>Neoptera</taxon>
        <taxon>Endopterygota</taxon>
        <taxon>Lepidoptera</taxon>
        <taxon>Glossata</taxon>
        <taxon>Ditrysia</taxon>
        <taxon>Tineoidea</taxon>
        <taxon>Psychidae</taxon>
        <taxon>Oiketicinae</taxon>
        <taxon>Eumeta</taxon>
    </lineage>
</organism>
<sequence>MKVYERLSESNIFFPLPLSNTVESQVELLRAVDKPLARTLKFITKALITRINIIADALFNIHPSIIHTRTDEGRPAPPAAYVRVFTRSVVRLSYPNIRFVAFTE</sequence>
<dbReference type="EMBL" id="BGZK01001405">
    <property type="protein sequence ID" value="GBP79217.1"/>
    <property type="molecule type" value="Genomic_DNA"/>
</dbReference>
<evidence type="ECO:0000313" key="2">
    <source>
        <dbReference type="Proteomes" id="UP000299102"/>
    </source>
</evidence>
<keyword evidence="2" id="KW-1185">Reference proteome</keyword>